<dbReference type="SUPFAM" id="SSF46689">
    <property type="entry name" value="Homeodomain-like"/>
    <property type="match status" value="1"/>
</dbReference>
<dbReference type="HOGENOM" id="CLU_087539_0_1_9"/>
<dbReference type="eggNOG" id="COG1309">
    <property type="taxonomic scope" value="Bacteria"/>
</dbReference>
<accession>C0EG55</accession>
<dbReference type="Proteomes" id="UP000003340">
    <property type="component" value="Unassembled WGS sequence"/>
</dbReference>
<dbReference type="InterPro" id="IPR050624">
    <property type="entry name" value="HTH-type_Tx_Regulator"/>
</dbReference>
<comment type="caution">
    <text evidence="2">The sequence shown here is derived from an EMBL/GenBank/DDBJ whole genome shotgun (WGS) entry which is preliminary data.</text>
</comment>
<keyword evidence="3" id="KW-1185">Reference proteome</keyword>
<evidence type="ECO:0000259" key="1">
    <source>
        <dbReference type="Pfam" id="PF14278"/>
    </source>
</evidence>
<dbReference type="Gene3D" id="1.10.357.10">
    <property type="entry name" value="Tetracycline Repressor, domain 2"/>
    <property type="match status" value="1"/>
</dbReference>
<dbReference type="EMBL" id="ACEC01000095">
    <property type="protein sequence ID" value="EEG29577.1"/>
    <property type="molecule type" value="Genomic_DNA"/>
</dbReference>
<reference evidence="2 3" key="2">
    <citation type="submission" date="2009-02" db="EMBL/GenBank/DDBJ databases">
        <title>Draft genome sequence of Clostridium methylpentosum (DSM 5476).</title>
        <authorList>
            <person name="Sudarsanam P."/>
            <person name="Ley R."/>
            <person name="Guruge J."/>
            <person name="Turnbaugh P.J."/>
            <person name="Mahowald M."/>
            <person name="Liep D."/>
            <person name="Gordon J."/>
        </authorList>
    </citation>
    <scope>NUCLEOTIDE SEQUENCE [LARGE SCALE GENOMIC DNA]</scope>
    <source>
        <strain evidence="2 3">DSM 5476</strain>
    </source>
</reference>
<dbReference type="PANTHER" id="PTHR43479:SF7">
    <property type="entry name" value="TETR-FAMILY TRANSCRIPTIONAL REGULATOR"/>
    <property type="match status" value="1"/>
</dbReference>
<dbReference type="InterPro" id="IPR039532">
    <property type="entry name" value="TetR_C_Firmicutes"/>
</dbReference>
<evidence type="ECO:0000313" key="3">
    <source>
        <dbReference type="Proteomes" id="UP000003340"/>
    </source>
</evidence>
<gene>
    <name evidence="2" type="ORF">CLOSTMETH_02848</name>
</gene>
<evidence type="ECO:0000313" key="2">
    <source>
        <dbReference type="EMBL" id="EEG29577.1"/>
    </source>
</evidence>
<dbReference type="Pfam" id="PF14278">
    <property type="entry name" value="TetR_C_8"/>
    <property type="match status" value="1"/>
</dbReference>
<name>C0EG55_9FIRM</name>
<sequence>MNTKNNRRRRESVERIEKAFIELLQSKELNEITVSNICKLCDLNRSTFYANYIDIYDLAEKVRTHLEEEVNRLYEAEQQQKFNSNDYLRLFRHIKENQLFYRTYFKLGYDNQFKLKYYDIHQAKRHFDNQHIEYHIEFFRSGFNAMVKKWLKGGCQETPEEMEEIIRSEYQGRSELLEQDKTL</sequence>
<organism evidence="2 3">
    <name type="scientific">[Clostridium] methylpentosum DSM 5476</name>
    <dbReference type="NCBI Taxonomy" id="537013"/>
    <lineage>
        <taxon>Bacteria</taxon>
        <taxon>Bacillati</taxon>
        <taxon>Bacillota</taxon>
        <taxon>Clostridia</taxon>
        <taxon>Eubacteriales</taxon>
        <taxon>Oscillospiraceae</taxon>
        <taxon>Oscillospiraceae incertae sedis</taxon>
    </lineage>
</organism>
<protein>
    <recommendedName>
        <fullName evidence="1">Transcriptional regulator TetR C-terminal Firmicutes type domain-containing protein</fullName>
    </recommendedName>
</protein>
<dbReference type="AlphaFoldDB" id="C0EG55"/>
<feature type="domain" description="Transcriptional regulator TetR C-terminal Firmicutes type" evidence="1">
    <location>
        <begin position="87"/>
        <end position="166"/>
    </location>
</feature>
<dbReference type="PANTHER" id="PTHR43479">
    <property type="entry name" value="ACREF/ENVCD OPERON REPRESSOR-RELATED"/>
    <property type="match status" value="1"/>
</dbReference>
<dbReference type="InterPro" id="IPR009057">
    <property type="entry name" value="Homeodomain-like_sf"/>
</dbReference>
<dbReference type="STRING" id="537013.CLOSTMETH_02848"/>
<reference evidence="2 3" key="1">
    <citation type="submission" date="2009-01" db="EMBL/GenBank/DDBJ databases">
        <authorList>
            <person name="Fulton L."/>
            <person name="Clifton S."/>
            <person name="Fulton B."/>
            <person name="Xu J."/>
            <person name="Minx P."/>
            <person name="Pepin K.H."/>
            <person name="Johnson M."/>
            <person name="Bhonagiri V."/>
            <person name="Nash W.E."/>
            <person name="Mardis E.R."/>
            <person name="Wilson R.K."/>
        </authorList>
    </citation>
    <scope>NUCLEOTIDE SEQUENCE [LARGE SCALE GENOMIC DNA]</scope>
    <source>
        <strain evidence="2 3">DSM 5476</strain>
    </source>
</reference>
<proteinExistence type="predicted"/>